<dbReference type="InterPro" id="IPR028349">
    <property type="entry name" value="PafC-like"/>
</dbReference>
<dbReference type="Gene3D" id="1.10.10.10">
    <property type="entry name" value="Winged helix-like DNA-binding domain superfamily/Winged helix DNA-binding domain"/>
    <property type="match status" value="1"/>
</dbReference>
<evidence type="ECO:0000259" key="4">
    <source>
        <dbReference type="Pfam" id="PF08279"/>
    </source>
</evidence>
<dbReference type="AlphaFoldDB" id="A0A8J3GQC0"/>
<dbReference type="EMBL" id="BNAI01000002">
    <property type="protein sequence ID" value="GHF13979.1"/>
    <property type="molecule type" value="Genomic_DNA"/>
</dbReference>
<dbReference type="InterPro" id="IPR013196">
    <property type="entry name" value="HTH_11"/>
</dbReference>
<dbReference type="PANTHER" id="PTHR34580">
    <property type="match status" value="1"/>
</dbReference>
<reference evidence="7" key="1">
    <citation type="journal article" date="2014" name="Int. J. Syst. Evol. Microbiol.">
        <title>Complete genome sequence of Corynebacterium casei LMG S-19264T (=DSM 44701T), isolated from a smear-ripened cheese.</title>
        <authorList>
            <consortium name="US DOE Joint Genome Institute (JGI-PGF)"/>
            <person name="Walter F."/>
            <person name="Albersmeier A."/>
            <person name="Kalinowski J."/>
            <person name="Ruckert C."/>
        </authorList>
    </citation>
    <scope>NUCLEOTIDE SEQUENCE</scope>
    <source>
        <strain evidence="7">CGMCC 1.16548</strain>
    </source>
</reference>
<keyword evidence="2 7" id="KW-0238">DNA-binding</keyword>
<dbReference type="PANTHER" id="PTHR34580:SF3">
    <property type="entry name" value="PROTEIN PAFB"/>
    <property type="match status" value="1"/>
</dbReference>
<protein>
    <submittedName>
        <fullName evidence="7">DNA-binding transcriptional regulator</fullName>
    </submittedName>
</protein>
<keyword evidence="1" id="KW-0805">Transcription regulation</keyword>
<dbReference type="PIRSF" id="PIRSF016838">
    <property type="entry name" value="PafC"/>
    <property type="match status" value="1"/>
</dbReference>
<dbReference type="InterPro" id="IPR051534">
    <property type="entry name" value="CBASS_pafABC_assoc_protein"/>
</dbReference>
<dbReference type="InterPro" id="IPR026881">
    <property type="entry name" value="WYL_dom"/>
</dbReference>
<dbReference type="InterPro" id="IPR057727">
    <property type="entry name" value="WCX_dom"/>
</dbReference>
<dbReference type="GO" id="GO:0003677">
    <property type="term" value="F:DNA binding"/>
    <property type="evidence" value="ECO:0007669"/>
    <property type="project" value="UniProtKB-KW"/>
</dbReference>
<dbReference type="RefSeq" id="WP_191282722.1">
    <property type="nucleotide sequence ID" value="NZ_BNAI01000002.1"/>
</dbReference>
<keyword evidence="8" id="KW-1185">Reference proteome</keyword>
<dbReference type="Proteomes" id="UP000617531">
    <property type="component" value="Unassembled WGS sequence"/>
</dbReference>
<sequence>MPDTSARLLALLGLLQSRPEWPGSELSLRLGVTGRTIRNDIDRLRALGYPVDAERGPAGFYRLGVGAHLPPLLLDDDEAIAVAIGLRSATGIAGVEESSTRALAKLDQVLPGPLRARVDAIASSVDTGPANTDSPVADPEIDPAVLGGTAEAIRREEWLRFDYRDEPRAVEPYRVVSWQRRWYLVGRDTGTSEWATFRLDWMTLRMPTRRRFTPQPMPESDYVDFVVREVASTGWAVHARIRVLASSAEVLARINPAVGVVEAISDAECVLVTGADSVETIAVYIGMLGMPFRVSDPPELVEAVRTLGERYTAAAAA</sequence>
<evidence type="ECO:0000313" key="8">
    <source>
        <dbReference type="Proteomes" id="UP000617531"/>
    </source>
</evidence>
<organism evidence="7 8">
    <name type="scientific">Pseudolysinimonas yzui</name>
    <dbReference type="NCBI Taxonomy" id="2708254"/>
    <lineage>
        <taxon>Bacteria</taxon>
        <taxon>Bacillati</taxon>
        <taxon>Actinomycetota</taxon>
        <taxon>Actinomycetes</taxon>
        <taxon>Micrococcales</taxon>
        <taxon>Microbacteriaceae</taxon>
        <taxon>Pseudolysinimonas</taxon>
    </lineage>
</organism>
<dbReference type="InterPro" id="IPR036388">
    <property type="entry name" value="WH-like_DNA-bd_sf"/>
</dbReference>
<accession>A0A8J3GQC0</accession>
<proteinExistence type="predicted"/>
<comment type="caution">
    <text evidence="7">The sequence shown here is derived from an EMBL/GenBank/DDBJ whole genome shotgun (WGS) entry which is preliminary data.</text>
</comment>
<dbReference type="Pfam" id="PF08279">
    <property type="entry name" value="HTH_11"/>
    <property type="match status" value="1"/>
</dbReference>
<evidence type="ECO:0000256" key="3">
    <source>
        <dbReference type="ARBA" id="ARBA00023163"/>
    </source>
</evidence>
<name>A0A8J3GQC0_9MICO</name>
<dbReference type="PROSITE" id="PS00894">
    <property type="entry name" value="HTH_DEOR_1"/>
    <property type="match status" value="1"/>
</dbReference>
<feature type="domain" description="WCX" evidence="6">
    <location>
        <begin position="236"/>
        <end position="310"/>
    </location>
</feature>
<dbReference type="Pfam" id="PF25583">
    <property type="entry name" value="WCX"/>
    <property type="match status" value="1"/>
</dbReference>
<evidence type="ECO:0000259" key="5">
    <source>
        <dbReference type="Pfam" id="PF13280"/>
    </source>
</evidence>
<feature type="domain" description="WYL" evidence="5">
    <location>
        <begin position="148"/>
        <end position="203"/>
    </location>
</feature>
<dbReference type="GO" id="GO:0003700">
    <property type="term" value="F:DNA-binding transcription factor activity"/>
    <property type="evidence" value="ECO:0007669"/>
    <property type="project" value="InterPro"/>
</dbReference>
<dbReference type="InterPro" id="IPR018356">
    <property type="entry name" value="Tscrpt_reg_HTH_DeoR_CS"/>
</dbReference>
<dbReference type="InterPro" id="IPR036390">
    <property type="entry name" value="WH_DNA-bd_sf"/>
</dbReference>
<dbReference type="PROSITE" id="PS52050">
    <property type="entry name" value="WYL"/>
    <property type="match status" value="1"/>
</dbReference>
<dbReference type="Pfam" id="PF13280">
    <property type="entry name" value="WYL"/>
    <property type="match status" value="1"/>
</dbReference>
<evidence type="ECO:0000256" key="1">
    <source>
        <dbReference type="ARBA" id="ARBA00023015"/>
    </source>
</evidence>
<evidence type="ECO:0000256" key="2">
    <source>
        <dbReference type="ARBA" id="ARBA00023125"/>
    </source>
</evidence>
<keyword evidence="3" id="KW-0804">Transcription</keyword>
<feature type="domain" description="Helix-turn-helix type 11" evidence="4">
    <location>
        <begin position="7"/>
        <end position="59"/>
    </location>
</feature>
<evidence type="ECO:0000259" key="6">
    <source>
        <dbReference type="Pfam" id="PF25583"/>
    </source>
</evidence>
<evidence type="ECO:0000313" key="7">
    <source>
        <dbReference type="EMBL" id="GHF13979.1"/>
    </source>
</evidence>
<reference evidence="7" key="2">
    <citation type="submission" date="2020-09" db="EMBL/GenBank/DDBJ databases">
        <authorList>
            <person name="Sun Q."/>
            <person name="Zhou Y."/>
        </authorList>
    </citation>
    <scope>NUCLEOTIDE SEQUENCE</scope>
    <source>
        <strain evidence="7">CGMCC 1.16548</strain>
    </source>
</reference>
<dbReference type="SUPFAM" id="SSF46785">
    <property type="entry name" value="Winged helix' DNA-binding domain"/>
    <property type="match status" value="1"/>
</dbReference>
<gene>
    <name evidence="7" type="ORF">GCM10011600_13630</name>
</gene>